<dbReference type="Gene3D" id="2.120.10.30">
    <property type="entry name" value="TolB, C-terminal domain"/>
    <property type="match status" value="1"/>
</dbReference>
<keyword evidence="2" id="KW-0812">Transmembrane</keyword>
<protein>
    <recommendedName>
        <fullName evidence="3">Glucose/Sorbosone dehydrogenase domain-containing protein</fullName>
    </recommendedName>
</protein>
<dbReference type="InterPro" id="IPR012938">
    <property type="entry name" value="Glc/Sorbosone_DH"/>
</dbReference>
<evidence type="ECO:0000256" key="1">
    <source>
        <dbReference type="SAM" id="MobiDB-lite"/>
    </source>
</evidence>
<evidence type="ECO:0000313" key="5">
    <source>
        <dbReference type="Proteomes" id="UP000177501"/>
    </source>
</evidence>
<feature type="domain" description="Glucose/Sorbosone dehydrogenase" evidence="3">
    <location>
        <begin position="73"/>
        <end position="381"/>
    </location>
</feature>
<dbReference type="InterPro" id="IPR011042">
    <property type="entry name" value="6-blade_b-propeller_TolB-like"/>
</dbReference>
<evidence type="ECO:0000259" key="3">
    <source>
        <dbReference type="Pfam" id="PF07995"/>
    </source>
</evidence>
<dbReference type="PANTHER" id="PTHR19328:SF13">
    <property type="entry name" value="HIPL1 PROTEIN"/>
    <property type="match status" value="1"/>
</dbReference>
<organism evidence="4 5">
    <name type="scientific">Candidatus Woesebacteria bacterium RIFCSPLOWO2_01_FULL_37_19</name>
    <dbReference type="NCBI Taxonomy" id="1802514"/>
    <lineage>
        <taxon>Bacteria</taxon>
        <taxon>Candidatus Woeseibacteriota</taxon>
    </lineage>
</organism>
<sequence>MGVMRRGFVLPVILIIILVIGALFILVWTRRSGTNINKDIESVTELPIKPQGNANSAPSDVDIPTVSIVATGLDTPWAIAFLPGGGLLVTERQGSVRLVDTNGHLQEKPVAEISNVREIGEGGLLGIALHPDFLTNNFVYFYYTYSESGGNTLNRVVRMVYKNGQLTEERIMVDGIPGAANHNGGRIKFGPDKMLYITTGDAQNPSSAQDKNSLSGKILRVDSDGNPAFGNPYGNRTYSFGHRNPQGIIWDKDGSLWETEHGPSGAETGNDEFNRIDIGKNYGWPEIRGKEGREGMVTPNLESGRSDTWAPSGLASLPTQTGLSSRFYFAGLRGEALYEVNVVGNSASLKTHFKGEYGRIREVILGPDNMLYISTSNRDGRGDPKPGDDKILRINPSKL</sequence>
<reference evidence="4 5" key="1">
    <citation type="journal article" date="2016" name="Nat. Commun.">
        <title>Thousands of microbial genomes shed light on interconnected biogeochemical processes in an aquifer system.</title>
        <authorList>
            <person name="Anantharaman K."/>
            <person name="Brown C.T."/>
            <person name="Hug L.A."/>
            <person name="Sharon I."/>
            <person name="Castelle C.J."/>
            <person name="Probst A.J."/>
            <person name="Thomas B.C."/>
            <person name="Singh A."/>
            <person name="Wilkins M.J."/>
            <person name="Karaoz U."/>
            <person name="Brodie E.L."/>
            <person name="Williams K.H."/>
            <person name="Hubbard S.S."/>
            <person name="Banfield J.F."/>
        </authorList>
    </citation>
    <scope>NUCLEOTIDE SEQUENCE [LARGE SCALE GENOMIC DNA]</scope>
</reference>
<accession>A0A1F8AZG0</accession>
<dbReference type="STRING" id="1802514.A2955_02000"/>
<evidence type="ECO:0000313" key="4">
    <source>
        <dbReference type="EMBL" id="OGM57106.1"/>
    </source>
</evidence>
<comment type="caution">
    <text evidence="4">The sequence shown here is derived from an EMBL/GenBank/DDBJ whole genome shotgun (WGS) entry which is preliminary data.</text>
</comment>
<dbReference type="Proteomes" id="UP000177501">
    <property type="component" value="Unassembled WGS sequence"/>
</dbReference>
<dbReference type="PANTHER" id="PTHR19328">
    <property type="entry name" value="HEDGEHOG-INTERACTING PROTEIN"/>
    <property type="match status" value="1"/>
</dbReference>
<dbReference type="SUPFAM" id="SSF50952">
    <property type="entry name" value="Soluble quinoprotein glucose dehydrogenase"/>
    <property type="match status" value="1"/>
</dbReference>
<keyword evidence="2" id="KW-0472">Membrane</keyword>
<evidence type="ECO:0000256" key="2">
    <source>
        <dbReference type="SAM" id="Phobius"/>
    </source>
</evidence>
<proteinExistence type="predicted"/>
<feature type="transmembrane region" description="Helical" evidence="2">
    <location>
        <begin position="7"/>
        <end position="28"/>
    </location>
</feature>
<dbReference type="AlphaFoldDB" id="A0A1F8AZG0"/>
<name>A0A1F8AZG0_9BACT</name>
<dbReference type="Pfam" id="PF07995">
    <property type="entry name" value="GSDH"/>
    <property type="match status" value="1"/>
</dbReference>
<keyword evidence="2" id="KW-1133">Transmembrane helix</keyword>
<dbReference type="InterPro" id="IPR011041">
    <property type="entry name" value="Quinoprot_gluc/sorb_DH_b-prop"/>
</dbReference>
<feature type="compositionally biased region" description="Basic and acidic residues" evidence="1">
    <location>
        <begin position="378"/>
        <end position="392"/>
    </location>
</feature>
<dbReference type="EMBL" id="MGHA01000068">
    <property type="protein sequence ID" value="OGM57106.1"/>
    <property type="molecule type" value="Genomic_DNA"/>
</dbReference>
<feature type="region of interest" description="Disordered" evidence="1">
    <location>
        <begin position="375"/>
        <end position="399"/>
    </location>
</feature>
<gene>
    <name evidence="4" type="ORF">A2955_02000</name>
</gene>